<comment type="similarity">
    <text evidence="2">Belongs to the ACC deaminase/D-cysteine desulfhydrase family.</text>
</comment>
<evidence type="ECO:0000256" key="2">
    <source>
        <dbReference type="ARBA" id="ARBA00008639"/>
    </source>
</evidence>
<dbReference type="Proteomes" id="UP001597182">
    <property type="component" value="Unassembled WGS sequence"/>
</dbReference>
<keyword evidence="3" id="KW-0663">Pyridoxal phosphate</keyword>
<sequence length="327" mass="32480">MSGLVRTTALPWAELARFPLAAGPTPLVRAHRLEAALGIGPLLVKRDDLIGFGVAGNKTRPLEFLVGAAVQQGARVFVTGGGPGSNFCAAAAMAARAAGLACELHVWGDPRSANLALATAAGATLVPTGGSVREEVDEQVMARVAQLGASAYGVPRGGSTALGAVGFAAGAAEVAAQLAAADVRPGLIVLPVGSGGSVAGLLTGLAAVGLDVPVLGVSVSRPLDEIRAKVLELAAGCAALLGCAAPDPGALTLVDARGPGFGTASERERAHAREALWAEGLLLDETYGAEAFSAVVDLVDPLADGPVLWWHTGGLLPAVGSLLKGPA</sequence>
<accession>A0ABW3VPT2</accession>
<protein>
    <submittedName>
        <fullName evidence="5">1-aminocyclopropane-1-carboxylate deaminase/D-cysteine desulfhydrase</fullName>
    </submittedName>
</protein>
<name>A0ABW3VPT2_9PSEU</name>
<proteinExistence type="inferred from homology"/>
<dbReference type="RefSeq" id="WP_346092777.1">
    <property type="nucleotide sequence ID" value="NZ_BAABKS010000061.1"/>
</dbReference>
<evidence type="ECO:0000256" key="1">
    <source>
        <dbReference type="ARBA" id="ARBA00001933"/>
    </source>
</evidence>
<dbReference type="SUPFAM" id="SSF53686">
    <property type="entry name" value="Tryptophan synthase beta subunit-like PLP-dependent enzymes"/>
    <property type="match status" value="1"/>
</dbReference>
<organism evidence="5 6">
    <name type="scientific">Pseudonocardia benzenivorans</name>
    <dbReference type="NCBI Taxonomy" id="228005"/>
    <lineage>
        <taxon>Bacteria</taxon>
        <taxon>Bacillati</taxon>
        <taxon>Actinomycetota</taxon>
        <taxon>Actinomycetes</taxon>
        <taxon>Pseudonocardiales</taxon>
        <taxon>Pseudonocardiaceae</taxon>
        <taxon>Pseudonocardia</taxon>
    </lineage>
</organism>
<evidence type="ECO:0000313" key="5">
    <source>
        <dbReference type="EMBL" id="MFD1237172.1"/>
    </source>
</evidence>
<dbReference type="PIRSF" id="PIRSF006278">
    <property type="entry name" value="ACCD_DCysDesulf"/>
    <property type="match status" value="1"/>
</dbReference>
<dbReference type="InterPro" id="IPR001926">
    <property type="entry name" value="TrpB-like_PALP"/>
</dbReference>
<dbReference type="PANTHER" id="PTHR43780:SF2">
    <property type="entry name" value="1-AMINOCYCLOPROPANE-1-CARBOXYLATE DEAMINASE-RELATED"/>
    <property type="match status" value="1"/>
</dbReference>
<dbReference type="InterPro" id="IPR036052">
    <property type="entry name" value="TrpB-like_PALP_sf"/>
</dbReference>
<dbReference type="Pfam" id="PF00291">
    <property type="entry name" value="PALP"/>
    <property type="match status" value="1"/>
</dbReference>
<evidence type="ECO:0000313" key="6">
    <source>
        <dbReference type="Proteomes" id="UP001597182"/>
    </source>
</evidence>
<gene>
    <name evidence="5" type="ORF">ACFQ34_28145</name>
</gene>
<dbReference type="Gene3D" id="3.40.50.1100">
    <property type="match status" value="2"/>
</dbReference>
<dbReference type="EMBL" id="JBHTMB010000271">
    <property type="protein sequence ID" value="MFD1237172.1"/>
    <property type="molecule type" value="Genomic_DNA"/>
</dbReference>
<reference evidence="6" key="1">
    <citation type="journal article" date="2019" name="Int. J. Syst. Evol. Microbiol.">
        <title>The Global Catalogue of Microorganisms (GCM) 10K type strain sequencing project: providing services to taxonomists for standard genome sequencing and annotation.</title>
        <authorList>
            <consortium name="The Broad Institute Genomics Platform"/>
            <consortium name="The Broad Institute Genome Sequencing Center for Infectious Disease"/>
            <person name="Wu L."/>
            <person name="Ma J."/>
        </authorList>
    </citation>
    <scope>NUCLEOTIDE SEQUENCE [LARGE SCALE GENOMIC DNA]</scope>
    <source>
        <strain evidence="6">CCUG 49018</strain>
    </source>
</reference>
<dbReference type="PANTHER" id="PTHR43780">
    <property type="entry name" value="1-AMINOCYCLOPROPANE-1-CARBOXYLATE DEAMINASE-RELATED"/>
    <property type="match status" value="1"/>
</dbReference>
<comment type="cofactor">
    <cofactor evidence="1">
        <name>pyridoxal 5'-phosphate</name>
        <dbReference type="ChEBI" id="CHEBI:597326"/>
    </cofactor>
</comment>
<dbReference type="InterPro" id="IPR027278">
    <property type="entry name" value="ACCD_DCysDesulf"/>
</dbReference>
<evidence type="ECO:0000259" key="4">
    <source>
        <dbReference type="Pfam" id="PF00291"/>
    </source>
</evidence>
<comment type="caution">
    <text evidence="5">The sequence shown here is derived from an EMBL/GenBank/DDBJ whole genome shotgun (WGS) entry which is preliminary data.</text>
</comment>
<evidence type="ECO:0000256" key="3">
    <source>
        <dbReference type="ARBA" id="ARBA00022898"/>
    </source>
</evidence>
<feature type="domain" description="Tryptophan synthase beta chain-like PALP" evidence="4">
    <location>
        <begin position="21"/>
        <end position="313"/>
    </location>
</feature>
<keyword evidence="6" id="KW-1185">Reference proteome</keyword>